<organism evidence="1 2">
    <name type="scientific">Aquimarina amphilecti</name>
    <dbReference type="NCBI Taxonomy" id="1038014"/>
    <lineage>
        <taxon>Bacteria</taxon>
        <taxon>Pseudomonadati</taxon>
        <taxon>Bacteroidota</taxon>
        <taxon>Flavobacteriia</taxon>
        <taxon>Flavobacteriales</taxon>
        <taxon>Flavobacteriaceae</taxon>
        <taxon>Aquimarina</taxon>
    </lineage>
</organism>
<dbReference type="OrthoDB" id="711418at2"/>
<keyword evidence="2" id="KW-1185">Reference proteome</keyword>
<protein>
    <submittedName>
        <fullName evidence="1">Uncharacterized protein</fullName>
    </submittedName>
</protein>
<evidence type="ECO:0000313" key="2">
    <source>
        <dbReference type="Proteomes" id="UP000198521"/>
    </source>
</evidence>
<dbReference type="AlphaFoldDB" id="A0A1H7VNI7"/>
<name>A0A1H7VNI7_AQUAM</name>
<reference evidence="1 2" key="1">
    <citation type="submission" date="2016-10" db="EMBL/GenBank/DDBJ databases">
        <authorList>
            <person name="de Groot N.N."/>
        </authorList>
    </citation>
    <scope>NUCLEOTIDE SEQUENCE [LARGE SCALE GENOMIC DNA]</scope>
    <source>
        <strain evidence="1 2">DSM 25232</strain>
    </source>
</reference>
<dbReference type="Proteomes" id="UP000198521">
    <property type="component" value="Unassembled WGS sequence"/>
</dbReference>
<proteinExistence type="predicted"/>
<gene>
    <name evidence="1" type="ORF">SAMN04487910_4121</name>
</gene>
<evidence type="ECO:0000313" key="1">
    <source>
        <dbReference type="EMBL" id="SEM10806.1"/>
    </source>
</evidence>
<dbReference type="EMBL" id="FOAB01000009">
    <property type="protein sequence ID" value="SEM10806.1"/>
    <property type="molecule type" value="Genomic_DNA"/>
</dbReference>
<dbReference type="RefSeq" id="WP_091411911.1">
    <property type="nucleotide sequence ID" value="NZ_FOAB01000009.1"/>
</dbReference>
<sequence>MEKSYYGKSIKNTLPIVLFFLLINQSFTMSAQTKTKLPERLITEYTGILSTSGKRTKVNIQGTCIIKTKGYRTYAFYFSNGVPSISGIKFIKNDDTYTSTVIYNGKSLAITVDEEGDLVIGSTATNTIAFSGSSINEDNDIYDDTDILTGNNIHLNTGGSEITNSNGNLSLSTGNTGVSITNGNVSLETGNVSINTSSNGNSDVTSCILEHNHSYGMLLNCNSSEISNLPRKTIGIYKGKLEAFATQTRKGICTIIETGCKTYRLDFSNGIPSIHDIQFGRKNDFDEYTSVIVEGEYSSAIEIDMTFNDLEIDGEILRVSFDGKRN</sequence>
<accession>A0A1H7VNI7</accession>